<evidence type="ECO:0000256" key="7">
    <source>
        <dbReference type="SAM" id="MobiDB-lite"/>
    </source>
</evidence>
<dbReference type="GO" id="GO:0005737">
    <property type="term" value="C:cytoplasm"/>
    <property type="evidence" value="ECO:0007669"/>
    <property type="project" value="TreeGrafter"/>
</dbReference>
<dbReference type="GO" id="GO:0005654">
    <property type="term" value="C:nucleoplasm"/>
    <property type="evidence" value="ECO:0007669"/>
    <property type="project" value="TreeGrafter"/>
</dbReference>
<sequence>MTAVNRHESRDSGSNASSNSVSGSSSDSETGSSETSDSSRSSSGTRSSASSVASSSHGVLEESRKKQAAGRTSSSPERRPNRSNRRPSPRRSKPRDVDQNGKEERHREQVDAYDGSGVEVADIGERRKRDDSRRDRDRSASPKPTRIHVGHLTRNVNKDHLVEIFSVYGPLKTVHLPLTGLGINRGFAYLEYEKNDDLLKAQKFMHGAQIDGQRVTVAPVLYPRVARRFSPPRRRRSPPRARYWRPPSPRRFRRRSRSDQGTVTNVDGTVNFDCCCGILMIENSLCRAPQNV</sequence>
<reference evidence="9 11" key="1">
    <citation type="journal article" date="2014" name="Nat. Genet.">
        <title>Genome and transcriptome of the porcine whipworm Trichuris suis.</title>
        <authorList>
            <person name="Jex A.R."/>
            <person name="Nejsum P."/>
            <person name="Schwarz E.M."/>
            <person name="Hu L."/>
            <person name="Young N.D."/>
            <person name="Hall R.S."/>
            <person name="Korhonen P.K."/>
            <person name="Liao S."/>
            <person name="Thamsborg S."/>
            <person name="Xia J."/>
            <person name="Xu P."/>
            <person name="Wang S."/>
            <person name="Scheerlinck J.P."/>
            <person name="Hofmann A."/>
            <person name="Sternberg P.W."/>
            <person name="Wang J."/>
            <person name="Gasser R.B."/>
        </authorList>
    </citation>
    <scope>NUCLEOTIDE SEQUENCE [LARGE SCALE GENOMIC DNA]</scope>
    <source>
        <strain evidence="10">DCEP-RM93F</strain>
        <strain evidence="9">DCEP-RM93M</strain>
    </source>
</reference>
<dbReference type="EMBL" id="KL363184">
    <property type="protein sequence ID" value="KFD58308.1"/>
    <property type="molecule type" value="Genomic_DNA"/>
</dbReference>
<dbReference type="PANTHER" id="PTHR15481:SF0">
    <property type="entry name" value="LD23870P-RELATED"/>
    <property type="match status" value="1"/>
</dbReference>
<gene>
    <name evidence="9" type="ORF">M513_00534</name>
    <name evidence="10" type="ORF">M514_00534</name>
</gene>
<dbReference type="EMBL" id="KL367514">
    <property type="protein sequence ID" value="KFD67482.1"/>
    <property type="molecule type" value="Genomic_DNA"/>
</dbReference>
<evidence type="ECO:0000256" key="5">
    <source>
        <dbReference type="ARBA" id="ARBA00023242"/>
    </source>
</evidence>
<evidence type="ECO:0000256" key="4">
    <source>
        <dbReference type="ARBA" id="ARBA00023187"/>
    </source>
</evidence>
<dbReference type="InterPro" id="IPR034201">
    <property type="entry name" value="RNPS1_RRM"/>
</dbReference>
<dbReference type="InterPro" id="IPR012677">
    <property type="entry name" value="Nucleotide-bd_a/b_plait_sf"/>
</dbReference>
<evidence type="ECO:0000256" key="2">
    <source>
        <dbReference type="ARBA" id="ARBA00022664"/>
    </source>
</evidence>
<feature type="compositionally biased region" description="Basic and acidic residues" evidence="7">
    <location>
        <begin position="1"/>
        <end position="11"/>
    </location>
</feature>
<name>A0A085MM62_9BILA</name>
<evidence type="ECO:0000259" key="8">
    <source>
        <dbReference type="PROSITE" id="PS50102"/>
    </source>
</evidence>
<keyword evidence="11" id="KW-1185">Reference proteome</keyword>
<feature type="region of interest" description="Disordered" evidence="7">
    <location>
        <begin position="1"/>
        <end position="147"/>
    </location>
</feature>
<evidence type="ECO:0000256" key="6">
    <source>
        <dbReference type="PROSITE-ProRule" id="PRU00176"/>
    </source>
</evidence>
<dbReference type="Proteomes" id="UP000030758">
    <property type="component" value="Unassembled WGS sequence"/>
</dbReference>
<dbReference type="PANTHER" id="PTHR15481">
    <property type="entry name" value="RIBONUCLEIC ACID BINDING PROTEIN S1"/>
    <property type="match status" value="1"/>
</dbReference>
<dbReference type="PROSITE" id="PS50102">
    <property type="entry name" value="RRM"/>
    <property type="match status" value="1"/>
</dbReference>
<dbReference type="GO" id="GO:0003723">
    <property type="term" value="F:RNA binding"/>
    <property type="evidence" value="ECO:0007669"/>
    <property type="project" value="UniProtKB-UniRule"/>
</dbReference>
<dbReference type="CDD" id="cd12365">
    <property type="entry name" value="RRM_RNPS1"/>
    <property type="match status" value="1"/>
</dbReference>
<feature type="compositionally biased region" description="Basic residues" evidence="7">
    <location>
        <begin position="229"/>
        <end position="256"/>
    </location>
</feature>
<feature type="domain" description="RRM" evidence="8">
    <location>
        <begin position="145"/>
        <end position="217"/>
    </location>
</feature>
<dbReference type="SMART" id="SM00360">
    <property type="entry name" value="RRM"/>
    <property type="match status" value="1"/>
</dbReference>
<accession>A0A085MM62</accession>
<dbReference type="Pfam" id="PF00076">
    <property type="entry name" value="RRM_1"/>
    <property type="match status" value="1"/>
</dbReference>
<comment type="subcellular location">
    <subcellularLocation>
        <location evidence="1">Nucleus</location>
    </subcellularLocation>
</comment>
<evidence type="ECO:0000313" key="11">
    <source>
        <dbReference type="Proteomes" id="UP000030764"/>
    </source>
</evidence>
<evidence type="ECO:0000256" key="3">
    <source>
        <dbReference type="ARBA" id="ARBA00022884"/>
    </source>
</evidence>
<protein>
    <recommendedName>
        <fullName evidence="8">RRM domain-containing protein</fullName>
    </recommendedName>
</protein>
<proteinExistence type="predicted"/>
<dbReference type="AlphaFoldDB" id="A0A085MM62"/>
<dbReference type="InterPro" id="IPR035979">
    <property type="entry name" value="RBD_domain_sf"/>
</dbReference>
<keyword evidence="2" id="KW-0507">mRNA processing</keyword>
<dbReference type="GO" id="GO:0000398">
    <property type="term" value="P:mRNA splicing, via spliceosome"/>
    <property type="evidence" value="ECO:0007669"/>
    <property type="project" value="TreeGrafter"/>
</dbReference>
<dbReference type="InterPro" id="IPR000504">
    <property type="entry name" value="RRM_dom"/>
</dbReference>
<keyword evidence="5" id="KW-0539">Nucleus</keyword>
<evidence type="ECO:0000313" key="9">
    <source>
        <dbReference type="EMBL" id="KFD58308.1"/>
    </source>
</evidence>
<feature type="region of interest" description="Disordered" evidence="7">
    <location>
        <begin position="229"/>
        <end position="263"/>
    </location>
</feature>
<organism evidence="9 11">
    <name type="scientific">Trichuris suis</name>
    <name type="common">pig whipworm</name>
    <dbReference type="NCBI Taxonomy" id="68888"/>
    <lineage>
        <taxon>Eukaryota</taxon>
        <taxon>Metazoa</taxon>
        <taxon>Ecdysozoa</taxon>
        <taxon>Nematoda</taxon>
        <taxon>Enoplea</taxon>
        <taxon>Dorylaimia</taxon>
        <taxon>Trichinellida</taxon>
        <taxon>Trichuridae</taxon>
        <taxon>Trichuris</taxon>
    </lineage>
</organism>
<dbReference type="GO" id="GO:0061574">
    <property type="term" value="C:ASAP complex"/>
    <property type="evidence" value="ECO:0007669"/>
    <property type="project" value="TreeGrafter"/>
</dbReference>
<feature type="compositionally biased region" description="Basic and acidic residues" evidence="7">
    <location>
        <begin position="123"/>
        <end position="140"/>
    </location>
</feature>
<keyword evidence="4" id="KW-0508">mRNA splicing</keyword>
<feature type="compositionally biased region" description="Low complexity" evidence="7">
    <location>
        <begin position="12"/>
        <end position="56"/>
    </location>
</feature>
<evidence type="ECO:0000313" key="10">
    <source>
        <dbReference type="EMBL" id="KFD67482.1"/>
    </source>
</evidence>
<feature type="compositionally biased region" description="Basic residues" evidence="7">
    <location>
        <begin position="81"/>
        <end position="93"/>
    </location>
</feature>
<feature type="compositionally biased region" description="Basic and acidic residues" evidence="7">
    <location>
        <begin position="94"/>
        <end position="110"/>
    </location>
</feature>
<dbReference type="SUPFAM" id="SSF54928">
    <property type="entry name" value="RNA-binding domain, RBD"/>
    <property type="match status" value="1"/>
</dbReference>
<dbReference type="Gene3D" id="3.30.70.330">
    <property type="match status" value="1"/>
</dbReference>
<keyword evidence="3 6" id="KW-0694">RNA-binding</keyword>
<dbReference type="Proteomes" id="UP000030764">
    <property type="component" value="Unassembled WGS sequence"/>
</dbReference>
<evidence type="ECO:0000256" key="1">
    <source>
        <dbReference type="ARBA" id="ARBA00004123"/>
    </source>
</evidence>